<comment type="caution">
    <text evidence="1">The sequence shown here is derived from an EMBL/GenBank/DDBJ whole genome shotgun (WGS) entry which is preliminary data.</text>
</comment>
<proteinExistence type="predicted"/>
<evidence type="ECO:0000313" key="1">
    <source>
        <dbReference type="EMBL" id="KAJ7733650.1"/>
    </source>
</evidence>
<dbReference type="EMBL" id="JARKIB010000137">
    <property type="protein sequence ID" value="KAJ7733650.1"/>
    <property type="molecule type" value="Genomic_DNA"/>
</dbReference>
<keyword evidence="2" id="KW-1185">Reference proteome</keyword>
<gene>
    <name evidence="1" type="ORF">B0H16DRAFT_1328039</name>
</gene>
<dbReference type="Proteomes" id="UP001215598">
    <property type="component" value="Unassembled WGS sequence"/>
</dbReference>
<name>A0AAD7I2K5_9AGAR</name>
<dbReference type="CDD" id="cd00882">
    <property type="entry name" value="Ras_like_GTPase"/>
    <property type="match status" value="1"/>
</dbReference>
<dbReference type="InterPro" id="IPR027417">
    <property type="entry name" value="P-loop_NTPase"/>
</dbReference>
<dbReference type="SUPFAM" id="SSF52540">
    <property type="entry name" value="P-loop containing nucleoside triphosphate hydrolases"/>
    <property type="match status" value="1"/>
</dbReference>
<dbReference type="Gene3D" id="3.40.50.300">
    <property type="entry name" value="P-loop containing nucleotide triphosphate hydrolases"/>
    <property type="match status" value="1"/>
</dbReference>
<evidence type="ECO:0000313" key="2">
    <source>
        <dbReference type="Proteomes" id="UP001215598"/>
    </source>
</evidence>
<accession>A0AAD7I2K5</accession>
<sequence length="271" mass="30512">QHSPAVDVRSKCQHFRILVIGRANAGKTTLLKKVCMSVEDPEIFASGPDGEKIDPDVVQGSTDRGSHDIENQLIFKSNREFIFHDSRGFESGSAEETNKVKDFIARRAATNSLQQQLHAICLVSDPLIALNRYCLPTGDTNRPLLKADEEFFDTDIRGKVPVIAIFTEFDGLATRAFQELRDNGYSRSDSQQGKEQHAERSLTTDFIEPLRARKVPPSDYLRLADMHKETTDCNELMEKTAEALTDDNLRLLFVSVQQNNIDLCIHHALLK</sequence>
<protein>
    <submittedName>
        <fullName evidence="1">GTP-binding protein</fullName>
    </submittedName>
</protein>
<reference evidence="1" key="1">
    <citation type="submission" date="2023-03" db="EMBL/GenBank/DDBJ databases">
        <title>Massive genome expansion in bonnet fungi (Mycena s.s.) driven by repeated elements and novel gene families across ecological guilds.</title>
        <authorList>
            <consortium name="Lawrence Berkeley National Laboratory"/>
            <person name="Harder C.B."/>
            <person name="Miyauchi S."/>
            <person name="Viragh M."/>
            <person name="Kuo A."/>
            <person name="Thoen E."/>
            <person name="Andreopoulos B."/>
            <person name="Lu D."/>
            <person name="Skrede I."/>
            <person name="Drula E."/>
            <person name="Henrissat B."/>
            <person name="Morin E."/>
            <person name="Kohler A."/>
            <person name="Barry K."/>
            <person name="LaButti K."/>
            <person name="Morin E."/>
            <person name="Salamov A."/>
            <person name="Lipzen A."/>
            <person name="Mereny Z."/>
            <person name="Hegedus B."/>
            <person name="Baldrian P."/>
            <person name="Stursova M."/>
            <person name="Weitz H."/>
            <person name="Taylor A."/>
            <person name="Grigoriev I.V."/>
            <person name="Nagy L.G."/>
            <person name="Martin F."/>
            <person name="Kauserud H."/>
        </authorList>
    </citation>
    <scope>NUCLEOTIDE SEQUENCE</scope>
    <source>
        <strain evidence="1">CBHHK182m</strain>
    </source>
</reference>
<feature type="non-terminal residue" evidence="1">
    <location>
        <position position="271"/>
    </location>
</feature>
<organism evidence="1 2">
    <name type="scientific">Mycena metata</name>
    <dbReference type="NCBI Taxonomy" id="1033252"/>
    <lineage>
        <taxon>Eukaryota</taxon>
        <taxon>Fungi</taxon>
        <taxon>Dikarya</taxon>
        <taxon>Basidiomycota</taxon>
        <taxon>Agaricomycotina</taxon>
        <taxon>Agaricomycetes</taxon>
        <taxon>Agaricomycetidae</taxon>
        <taxon>Agaricales</taxon>
        <taxon>Marasmiineae</taxon>
        <taxon>Mycenaceae</taxon>
        <taxon>Mycena</taxon>
    </lineage>
</organism>
<dbReference type="AlphaFoldDB" id="A0AAD7I2K5"/>